<evidence type="ECO:0000256" key="5">
    <source>
        <dbReference type="PROSITE-ProRule" id="PRU01023"/>
    </source>
</evidence>
<keyword evidence="3 5" id="KW-0949">S-adenosyl-L-methionine</keyword>
<evidence type="ECO:0000313" key="10">
    <source>
        <dbReference type="Proteomes" id="UP000231702"/>
    </source>
</evidence>
<comment type="caution">
    <text evidence="5">Lacks conserved residue(s) required for the propagation of feature annotation.</text>
</comment>
<evidence type="ECO:0000259" key="6">
    <source>
        <dbReference type="PROSITE" id="PS51686"/>
    </source>
</evidence>
<dbReference type="RefSeq" id="WP_097145941.1">
    <property type="nucleotide sequence ID" value="NZ_OBEA01000004.1"/>
</dbReference>
<dbReference type="Proteomes" id="UP000231655">
    <property type="component" value="Unassembled WGS sequence"/>
</dbReference>
<dbReference type="InterPro" id="IPR049560">
    <property type="entry name" value="MeTrfase_RsmB-F_NOP2_cat"/>
</dbReference>
<keyword evidence="2 5" id="KW-0808">Transferase</keyword>
<dbReference type="OrthoDB" id="9810297at2"/>
<evidence type="ECO:0000313" key="7">
    <source>
        <dbReference type="EMBL" id="PJE26004.1"/>
    </source>
</evidence>
<gene>
    <name evidence="7" type="ORF">CVM39_20125</name>
    <name evidence="8" type="ORF">SAMN06297129_2188</name>
</gene>
<name>A0A285IVX5_9RHOB</name>
<reference evidence="8 9" key="1">
    <citation type="submission" date="2017-09" db="EMBL/GenBank/DDBJ databases">
        <authorList>
            <person name="Ehlers B."/>
            <person name="Leendertz F.H."/>
        </authorList>
    </citation>
    <scope>NUCLEOTIDE SEQUENCE [LARGE SCALE GENOMIC DNA]</scope>
    <source>
        <strain evidence="8 9">CGMCC 1.12662</strain>
    </source>
</reference>
<evidence type="ECO:0000256" key="3">
    <source>
        <dbReference type="ARBA" id="ARBA00022691"/>
    </source>
</evidence>
<reference evidence="7 10" key="2">
    <citation type="journal article" date="2018" name="Int. J. Syst. Evol. Microbiol.">
        <title>Pseudooceanicola lipolyticus sp. nov., a marine alphaproteobacterium, reclassification of Oceanicola flagellatus as Pseudooceanicola flagellatus comb. nov. and emended description of the genus Pseudooceanicola.</title>
        <authorList>
            <person name="Huang M.-M."/>
            <person name="Guo L.-L."/>
            <person name="Wu Y.-H."/>
            <person name="Lai Q.-L."/>
            <person name="Shao Z.-Z."/>
            <person name="Wang C.-S."/>
            <person name="Wu M."/>
            <person name="Xu X.-W."/>
        </authorList>
    </citation>
    <scope>NUCLEOTIDE SEQUENCE [LARGE SCALE GENOMIC DNA]</scope>
    <source>
        <strain evidence="7 10">Ar-45</strain>
    </source>
</reference>
<comment type="similarity">
    <text evidence="5">Belongs to the class I-like SAM-binding methyltransferase superfamily. RsmB/NOP family.</text>
</comment>
<dbReference type="InterPro" id="IPR029063">
    <property type="entry name" value="SAM-dependent_MTases_sf"/>
</dbReference>
<dbReference type="PRINTS" id="PR02008">
    <property type="entry name" value="RCMTFAMILY"/>
</dbReference>
<keyword evidence="4 5" id="KW-0694">RNA-binding</keyword>
<sequence length="388" mass="41294">MTPAARIAAAAEILDRVLEGEAAEKALTGWARGARYAGSKDRAAIRDHVFDALRCLNSFAALGGALTGRGLMLGMLREAGEDPAGYFTGEGHAPSALTEAEATAGAEPETPAERLDIPAWLWEDFAASLGDRAEEVGRSLRARAPVFIRVNRAATTRAGLADELAEEGIETRPAELARAALEVTSGARRLQRTPAYEAGRFEMQDAASQAICEAVPLADGMKLLDYCAGGGGKSLALGARAELRLFAHDAAPQRMKDLPARARRAGLRVTLLETDEVAGQGPYDLVFCDVPCSGSGAWRRAPEGKWRLTRERLDELTAIQAQILDETAPLVAPGGTLAYATCSLFEAENGAQVEGFLVRNPGWSLRESLSLTPLDGGDGFFLAQFVRD</sequence>
<feature type="binding site" evidence="5">
    <location>
        <position position="249"/>
    </location>
    <ligand>
        <name>S-adenosyl-L-methionine</name>
        <dbReference type="ChEBI" id="CHEBI:59789"/>
    </ligand>
</feature>
<dbReference type="InterPro" id="IPR023267">
    <property type="entry name" value="RCMT"/>
</dbReference>
<dbReference type="PANTHER" id="PTHR22807:SF53">
    <property type="entry name" value="RIBOSOMAL RNA SMALL SUBUNIT METHYLTRANSFERASE B-RELATED"/>
    <property type="match status" value="1"/>
</dbReference>
<evidence type="ECO:0000256" key="1">
    <source>
        <dbReference type="ARBA" id="ARBA00022603"/>
    </source>
</evidence>
<keyword evidence="1 5" id="KW-0489">Methyltransferase</keyword>
<dbReference type="GO" id="GO:0001510">
    <property type="term" value="P:RNA methylation"/>
    <property type="evidence" value="ECO:0007669"/>
    <property type="project" value="InterPro"/>
</dbReference>
<accession>A0A285IVX5</accession>
<keyword evidence="10" id="KW-1185">Reference proteome</keyword>
<dbReference type="Gene3D" id="3.40.50.150">
    <property type="entry name" value="Vaccinia Virus protein VP39"/>
    <property type="match status" value="1"/>
</dbReference>
<proteinExistence type="inferred from homology"/>
<dbReference type="AlphaFoldDB" id="A0A285IVX5"/>
<organism evidence="8 9">
    <name type="scientific">Pseudooceanicola antarcticus</name>
    <dbReference type="NCBI Taxonomy" id="1247613"/>
    <lineage>
        <taxon>Bacteria</taxon>
        <taxon>Pseudomonadati</taxon>
        <taxon>Pseudomonadota</taxon>
        <taxon>Alphaproteobacteria</taxon>
        <taxon>Rhodobacterales</taxon>
        <taxon>Paracoccaceae</taxon>
        <taxon>Pseudooceanicola</taxon>
    </lineage>
</organism>
<dbReference type="PROSITE" id="PS51686">
    <property type="entry name" value="SAM_MT_RSMB_NOP"/>
    <property type="match status" value="1"/>
</dbReference>
<dbReference type="Proteomes" id="UP000231702">
    <property type="component" value="Unassembled WGS sequence"/>
</dbReference>
<dbReference type="GO" id="GO:0008173">
    <property type="term" value="F:RNA methyltransferase activity"/>
    <property type="evidence" value="ECO:0007669"/>
    <property type="project" value="InterPro"/>
</dbReference>
<feature type="binding site" evidence="5">
    <location>
        <position position="289"/>
    </location>
    <ligand>
        <name>S-adenosyl-L-methionine</name>
        <dbReference type="ChEBI" id="CHEBI:59789"/>
    </ligand>
</feature>
<evidence type="ECO:0000313" key="9">
    <source>
        <dbReference type="Proteomes" id="UP000231655"/>
    </source>
</evidence>
<dbReference type="SUPFAM" id="SSF53335">
    <property type="entry name" value="S-adenosyl-L-methionine-dependent methyltransferases"/>
    <property type="match status" value="1"/>
</dbReference>
<dbReference type="PANTHER" id="PTHR22807">
    <property type="entry name" value="NOP2 YEAST -RELATED NOL1/NOP2/FMU SUN DOMAIN-CONTAINING"/>
    <property type="match status" value="1"/>
</dbReference>
<evidence type="ECO:0000313" key="8">
    <source>
        <dbReference type="EMBL" id="SNY52132.1"/>
    </source>
</evidence>
<evidence type="ECO:0000256" key="2">
    <source>
        <dbReference type="ARBA" id="ARBA00022679"/>
    </source>
</evidence>
<dbReference type="InterPro" id="IPR054728">
    <property type="entry name" value="RsmB-like_ferredoxin"/>
</dbReference>
<dbReference type="InterPro" id="IPR001678">
    <property type="entry name" value="MeTrfase_RsmB-F_NOP2_dom"/>
</dbReference>
<dbReference type="EMBL" id="PGTD01000023">
    <property type="protein sequence ID" value="PJE26004.1"/>
    <property type="molecule type" value="Genomic_DNA"/>
</dbReference>
<protein>
    <submittedName>
        <fullName evidence="8">16S rRNA (Cytosine967-C5)-methyltransferase</fullName>
    </submittedName>
    <submittedName>
        <fullName evidence="7">SAM-dependent methyltransferase</fullName>
    </submittedName>
</protein>
<feature type="active site" description="Nucleophile" evidence="5">
    <location>
        <position position="342"/>
    </location>
</feature>
<dbReference type="EMBL" id="OBEA01000004">
    <property type="protein sequence ID" value="SNY52132.1"/>
    <property type="molecule type" value="Genomic_DNA"/>
</dbReference>
<dbReference type="GO" id="GO:0003723">
    <property type="term" value="F:RNA binding"/>
    <property type="evidence" value="ECO:0007669"/>
    <property type="project" value="UniProtKB-UniRule"/>
</dbReference>
<feature type="domain" description="SAM-dependent MTase RsmB/NOP-type" evidence="6">
    <location>
        <begin position="136"/>
        <end position="388"/>
    </location>
</feature>
<dbReference type="Pfam" id="PF01189">
    <property type="entry name" value="Methyltr_RsmB-F"/>
    <property type="match status" value="1"/>
</dbReference>
<evidence type="ECO:0000256" key="4">
    <source>
        <dbReference type="ARBA" id="ARBA00022884"/>
    </source>
</evidence>
<dbReference type="Pfam" id="PF22458">
    <property type="entry name" value="RsmF-B_ferredox"/>
    <property type="match status" value="1"/>
</dbReference>
<dbReference type="Gene3D" id="3.30.70.1170">
    <property type="entry name" value="Sun protein, domain 3"/>
    <property type="match status" value="1"/>
</dbReference>